<evidence type="ECO:0000313" key="3">
    <source>
        <dbReference type="EMBL" id="CAD7275046.1"/>
    </source>
</evidence>
<evidence type="ECO:0000256" key="1">
    <source>
        <dbReference type="SAM" id="MobiDB-lite"/>
    </source>
</evidence>
<feature type="transmembrane region" description="Helical" evidence="2">
    <location>
        <begin position="795"/>
        <end position="815"/>
    </location>
</feature>
<feature type="compositionally biased region" description="Low complexity" evidence="1">
    <location>
        <begin position="476"/>
        <end position="495"/>
    </location>
</feature>
<feature type="transmembrane region" description="Helical" evidence="2">
    <location>
        <begin position="710"/>
        <end position="727"/>
    </location>
</feature>
<keyword evidence="4" id="KW-1185">Reference proteome</keyword>
<sequence>MYSLVVESLFGQNSPNAEIFNPASSSSSPPSQHVPHTRPHNQRRMLPVPRPEMDANKLQRRRAPPTLLSSHISANNSNSGGAAMTFPMMARRQNSGPIMVPMEAWEFKQARRSRSTEAQHYLGHLHGHGRRVSYEYDRGGRTGFDGDDEDFGVRDRSLPYFTPAEGDRLWVREQLLRSGIPLWDSDVRESRYDSWRRPAPLHIRSASFFDQQRQQLLQQRHLDTLRPWHSEEFRFLRSSRLRRFCRVMTTHSPPPPTAADDVLGWDAELLERDRGLYGSASVIDPGPRPSFVSRLENLDPSTDEFLVDAGVRMSPAAWKPLRQPPPPSILPLSALNNRLARSSALEALNAQQRPEGNLRRRQGFGMYFWDSEAAGSSPKSSSSSLRSSNAAKQMQLQDKQGGKKLPPTSVSDTNTKLTRMSTMPELAVQRRPPGIIAQKSVPTDVSRRKSAGTIGVAKPSKLRPPSSRMSFSGVASSPNTSSAESSPISSRSSSPGTTNDVVVTTPFARATAHRASLGAMRGLRQGVSPAGGGAAGIRARKQPSSANSSPTMSRASAAKLQDVGMGVQKRRSGGAVVATSSGSGYASSRLPQPRMLKEHTGGPRCLKRRGSRKKRLVQFRLLRFSGNRTRLLLLEKASNEVGRHITKPRQMMQNNRTGVFLPPTTSSWAQILTDCSRAPERYQRRTAIVSIGTLLPAAMTLSAFEYSPLLAVIQSSVCVAFLVYITGEKLRIAVFHRHHGEPIAWTVLPVAIALGSFFTLATPFNIAGVTFAMGLSAKLDSENGGYSRSYRALRLIGAAIACSALCSMILAYECFPNCWEKRRRVPLLLSEGSLDFRESHFKPFHTSTHFNDFGCFTETDHRDSNINITEFRRRREPTNMLRTGGLEIYVDPPLIRKYSEDEANPFKRFLQNGRTRVQEDEAMFDEWELRWKLLKESVEKELLVALPVTGMKTVPASMEPHFPPTYLIPRPHYHPAKSFGQLHNHDNLPFTYPPPKISYQTILASILAMALSAPQYGSYAPYGRYTGDYRGHYGGYQGSVVHRILHAFGIPHQDEYNYDYNRYDSRYGFDDPYYNRYRLNSLTGLRPGLI</sequence>
<keyword evidence="2" id="KW-0472">Membrane</keyword>
<feature type="region of interest" description="Disordered" evidence="1">
    <location>
        <begin position="519"/>
        <end position="553"/>
    </location>
</feature>
<keyword evidence="2" id="KW-1133">Transmembrane helix</keyword>
<keyword evidence="2" id="KW-0812">Transmembrane</keyword>
<dbReference type="EMBL" id="OA882384">
    <property type="protein sequence ID" value="CAD7275046.1"/>
    <property type="molecule type" value="Genomic_DNA"/>
</dbReference>
<reference evidence="3" key="1">
    <citation type="submission" date="2020-11" db="EMBL/GenBank/DDBJ databases">
        <authorList>
            <person name="Tran Van P."/>
        </authorList>
    </citation>
    <scope>NUCLEOTIDE SEQUENCE</scope>
</reference>
<proteinExistence type="predicted"/>
<dbReference type="AlphaFoldDB" id="A0A7R9BIU1"/>
<evidence type="ECO:0000313" key="4">
    <source>
        <dbReference type="Proteomes" id="UP000678499"/>
    </source>
</evidence>
<feature type="region of interest" description="Disordered" evidence="1">
    <location>
        <begin position="375"/>
        <end position="501"/>
    </location>
</feature>
<protein>
    <submittedName>
        <fullName evidence="3">Uncharacterized protein</fullName>
    </submittedName>
</protein>
<feature type="transmembrane region" description="Helical" evidence="2">
    <location>
        <begin position="747"/>
        <end position="775"/>
    </location>
</feature>
<feature type="compositionally biased region" description="Polar residues" evidence="1">
    <location>
        <begin position="408"/>
        <end position="421"/>
    </location>
</feature>
<organism evidence="3">
    <name type="scientific">Notodromas monacha</name>
    <dbReference type="NCBI Taxonomy" id="399045"/>
    <lineage>
        <taxon>Eukaryota</taxon>
        <taxon>Metazoa</taxon>
        <taxon>Ecdysozoa</taxon>
        <taxon>Arthropoda</taxon>
        <taxon>Crustacea</taxon>
        <taxon>Oligostraca</taxon>
        <taxon>Ostracoda</taxon>
        <taxon>Podocopa</taxon>
        <taxon>Podocopida</taxon>
        <taxon>Cypridocopina</taxon>
        <taxon>Cypridoidea</taxon>
        <taxon>Cyprididae</taxon>
        <taxon>Notodromas</taxon>
    </lineage>
</organism>
<feature type="compositionally biased region" description="Low complexity" evidence="1">
    <location>
        <begin position="375"/>
        <end position="391"/>
    </location>
</feature>
<evidence type="ECO:0000256" key="2">
    <source>
        <dbReference type="SAM" id="Phobius"/>
    </source>
</evidence>
<feature type="compositionally biased region" description="Low complexity" evidence="1">
    <location>
        <begin position="575"/>
        <end position="588"/>
    </location>
</feature>
<feature type="region of interest" description="Disordered" evidence="1">
    <location>
        <begin position="17"/>
        <end position="50"/>
    </location>
</feature>
<dbReference type="EMBL" id="CAJPEX010000347">
    <property type="protein sequence ID" value="CAG0915198.1"/>
    <property type="molecule type" value="Genomic_DNA"/>
</dbReference>
<feature type="region of interest" description="Disordered" evidence="1">
    <location>
        <begin position="575"/>
        <end position="610"/>
    </location>
</feature>
<dbReference type="Proteomes" id="UP000678499">
    <property type="component" value="Unassembled WGS sequence"/>
</dbReference>
<feature type="compositionally biased region" description="Polar residues" evidence="1">
    <location>
        <begin position="542"/>
        <end position="553"/>
    </location>
</feature>
<accession>A0A7R9BIU1</accession>
<name>A0A7R9BIU1_9CRUS</name>
<gene>
    <name evidence="3" type="ORF">NMOB1V02_LOCUS2853</name>
</gene>